<dbReference type="GO" id="GO:0016787">
    <property type="term" value="F:hydrolase activity"/>
    <property type="evidence" value="ECO:0007669"/>
    <property type="project" value="UniProtKB-KW"/>
</dbReference>
<protein>
    <submittedName>
        <fullName evidence="3">Alpha/beta hydrolase</fullName>
    </submittedName>
</protein>
<accession>A0AB39TSJ6</accession>
<dbReference type="Pfam" id="PF06259">
    <property type="entry name" value="Abhydrolase_8"/>
    <property type="match status" value="1"/>
</dbReference>
<dbReference type="AlphaFoldDB" id="A0AB39TSJ6"/>
<reference evidence="3" key="1">
    <citation type="submission" date="2024-07" db="EMBL/GenBank/DDBJ databases">
        <authorList>
            <person name="Yu S.T."/>
        </authorList>
    </citation>
    <scope>NUCLEOTIDE SEQUENCE</scope>
    <source>
        <strain evidence="3">Y1</strain>
    </source>
</reference>
<keyword evidence="3" id="KW-0378">Hydrolase</keyword>
<evidence type="ECO:0000313" key="3">
    <source>
        <dbReference type="EMBL" id="XDQ82026.1"/>
    </source>
</evidence>
<feature type="domain" description="DUF1023" evidence="2">
    <location>
        <begin position="320"/>
        <end position="489"/>
    </location>
</feature>
<gene>
    <name evidence="3" type="ORF">AB2U05_27915</name>
</gene>
<name>A0AB39TSJ6_9ACTN</name>
<dbReference type="InterPro" id="IPR010427">
    <property type="entry name" value="DUF1023"/>
</dbReference>
<dbReference type="RefSeq" id="WP_369184562.1">
    <property type="nucleotide sequence ID" value="NZ_CP163445.1"/>
</dbReference>
<sequence>MSNDFDLLLHFNPAGLHEAAKAWRGLANGARSAENRHRSQVNGPLRQAKWEGSDADYAFSTMVRTEQILEVVRVESAAAALALDTVADRISQAQTNLKNAVRRAEEWGLTVSSEGTVSLPPLSKAEQNDPEARADPERKALATLRGDAQERINKALTDAKEASDRGERALGHLGGGVLTQPRVFGSVADTATDVKAVAKDLGLADPYVPDNKDPQKSADWWKSLTPEQQSNYLALYPDRIGPLDGLPATVRDEANRLALDQQLDQMRAGNARGSGMTSEEYNKREQDLMAVKAALDERDNAAEDKQVFLLGLDTKAYGGDGKAIVAIGNPDTADHTAVMVPGTGTTIASTSGQLARINDMQEAAKQASKGTNQKVSVISWLGYDAPEIPVVQGNLAIAGTTRAEDGAEALRQFTQGTRVAQGDHHSHLSVLSHSYGTTVVGVAASGGQGLGADDIVAIASPGMTVQRADQLQIDPHHFWTGRASDDDINLFTGLTLGGDPMIDRFGGNNFQVDTSGHSGYWDEGSKSLDNQGRIIVGKEPTTVPKNPGPPIK</sequence>
<feature type="region of interest" description="Disordered" evidence="1">
    <location>
        <begin position="112"/>
        <end position="136"/>
    </location>
</feature>
<feature type="compositionally biased region" description="Basic and acidic residues" evidence="1">
    <location>
        <begin position="126"/>
        <end position="136"/>
    </location>
</feature>
<dbReference type="EMBL" id="CP163445">
    <property type="protein sequence ID" value="XDQ82026.1"/>
    <property type="molecule type" value="Genomic_DNA"/>
</dbReference>
<organism evidence="3">
    <name type="scientific">Streptomyces sp. Y1</name>
    <dbReference type="NCBI Taxonomy" id="3238634"/>
    <lineage>
        <taxon>Bacteria</taxon>
        <taxon>Bacillati</taxon>
        <taxon>Actinomycetota</taxon>
        <taxon>Actinomycetes</taxon>
        <taxon>Kitasatosporales</taxon>
        <taxon>Streptomycetaceae</taxon>
        <taxon>Streptomyces</taxon>
    </lineage>
</organism>
<evidence type="ECO:0000256" key="1">
    <source>
        <dbReference type="SAM" id="MobiDB-lite"/>
    </source>
</evidence>
<evidence type="ECO:0000259" key="2">
    <source>
        <dbReference type="Pfam" id="PF06259"/>
    </source>
</evidence>
<proteinExistence type="predicted"/>